<dbReference type="EMBL" id="HBUE01073201">
    <property type="protein sequence ID" value="CAG6473683.1"/>
    <property type="molecule type" value="Transcribed_RNA"/>
</dbReference>
<accession>A0A8D8FKF7</accession>
<evidence type="ECO:0000313" key="2">
    <source>
        <dbReference type="EMBL" id="CAG6473683.1"/>
    </source>
</evidence>
<proteinExistence type="predicted"/>
<protein>
    <submittedName>
        <fullName evidence="2">(northern house mosquito) hypothetical protein</fullName>
    </submittedName>
</protein>
<dbReference type="AlphaFoldDB" id="A0A8D8FKF7"/>
<reference evidence="2" key="1">
    <citation type="submission" date="2021-05" db="EMBL/GenBank/DDBJ databases">
        <authorList>
            <person name="Alioto T."/>
            <person name="Alioto T."/>
            <person name="Gomez Garrido J."/>
        </authorList>
    </citation>
    <scope>NUCLEOTIDE SEQUENCE</scope>
</reference>
<sequence length="102" mass="10514">MCASGWFLSWESYRWNSSFHRLKNVDTWPTSCAPSAHSPSTCSTAADTGTSRTRIVRPRSGGSAPGAESRPGSVPSAAAARPSGTGWTSRAPGSADTGTTPG</sequence>
<feature type="region of interest" description="Disordered" evidence="1">
    <location>
        <begin position="33"/>
        <end position="102"/>
    </location>
</feature>
<organism evidence="2">
    <name type="scientific">Culex pipiens</name>
    <name type="common">House mosquito</name>
    <dbReference type="NCBI Taxonomy" id="7175"/>
    <lineage>
        <taxon>Eukaryota</taxon>
        <taxon>Metazoa</taxon>
        <taxon>Ecdysozoa</taxon>
        <taxon>Arthropoda</taxon>
        <taxon>Hexapoda</taxon>
        <taxon>Insecta</taxon>
        <taxon>Pterygota</taxon>
        <taxon>Neoptera</taxon>
        <taxon>Endopterygota</taxon>
        <taxon>Diptera</taxon>
        <taxon>Nematocera</taxon>
        <taxon>Culicoidea</taxon>
        <taxon>Culicidae</taxon>
        <taxon>Culicinae</taxon>
        <taxon>Culicini</taxon>
        <taxon>Culex</taxon>
        <taxon>Culex</taxon>
    </lineage>
</organism>
<feature type="compositionally biased region" description="Polar residues" evidence="1">
    <location>
        <begin position="33"/>
        <end position="53"/>
    </location>
</feature>
<name>A0A8D8FKF7_CULPI</name>
<evidence type="ECO:0000256" key="1">
    <source>
        <dbReference type="SAM" id="MobiDB-lite"/>
    </source>
</evidence>